<protein>
    <submittedName>
        <fullName evidence="1">Uncharacterized protein</fullName>
    </submittedName>
</protein>
<keyword evidence="2" id="KW-1185">Reference proteome</keyword>
<proteinExistence type="predicted"/>
<reference evidence="1" key="1">
    <citation type="submission" date="2023-01" db="EMBL/GenBank/DDBJ databases">
        <title>Genome assembly of the deep-sea coral Lophelia pertusa.</title>
        <authorList>
            <person name="Herrera S."/>
            <person name="Cordes E."/>
        </authorList>
    </citation>
    <scope>NUCLEOTIDE SEQUENCE</scope>
    <source>
        <strain evidence="1">USNM1676648</strain>
        <tissue evidence="1">Polyp</tissue>
    </source>
</reference>
<name>A0A9X0D7E3_9CNID</name>
<dbReference type="Proteomes" id="UP001163046">
    <property type="component" value="Unassembled WGS sequence"/>
</dbReference>
<gene>
    <name evidence="1" type="ORF">OS493_032159</name>
</gene>
<evidence type="ECO:0000313" key="2">
    <source>
        <dbReference type="Proteomes" id="UP001163046"/>
    </source>
</evidence>
<organism evidence="1 2">
    <name type="scientific">Desmophyllum pertusum</name>
    <dbReference type="NCBI Taxonomy" id="174260"/>
    <lineage>
        <taxon>Eukaryota</taxon>
        <taxon>Metazoa</taxon>
        <taxon>Cnidaria</taxon>
        <taxon>Anthozoa</taxon>
        <taxon>Hexacorallia</taxon>
        <taxon>Scleractinia</taxon>
        <taxon>Caryophylliina</taxon>
        <taxon>Caryophylliidae</taxon>
        <taxon>Desmophyllum</taxon>
    </lineage>
</organism>
<accession>A0A9X0D7E3</accession>
<comment type="caution">
    <text evidence="1">The sequence shown here is derived from an EMBL/GenBank/DDBJ whole genome shotgun (WGS) entry which is preliminary data.</text>
</comment>
<sequence>MEFIAAKCRVAYCLARSLSEKQGNSIKIMEYKTETGNRVPRRESFEMEMPRKIMKSGVDKALKLCAVQIAAHSLWLQKLADRSRVHNETVRWLTDFVVSSGLETVKCLVSCKGDVNTFLAQSELLDLCEKVLRKEEDVFTSHGRNIVQGILLSLLQKASQSEASEDMKRIVSFCREKRCATKVDLLPWICKGLQSLADSNAFLPFEVLMDASHGMLEHYKEKLATTENANVNQVLWSQKGALCLGRLFNEGVLVEDDSDNEEWATVF</sequence>
<dbReference type="EMBL" id="MU825435">
    <property type="protein sequence ID" value="KAJ7389306.1"/>
    <property type="molecule type" value="Genomic_DNA"/>
</dbReference>
<dbReference type="AlphaFoldDB" id="A0A9X0D7E3"/>
<evidence type="ECO:0000313" key="1">
    <source>
        <dbReference type="EMBL" id="KAJ7389306.1"/>
    </source>
</evidence>